<evidence type="ECO:0000313" key="4">
    <source>
        <dbReference type="Proteomes" id="UP001213000"/>
    </source>
</evidence>
<dbReference type="InterPro" id="IPR011042">
    <property type="entry name" value="6-blade_b-propeller_TolB-like"/>
</dbReference>
<keyword evidence="4" id="KW-1185">Reference proteome</keyword>
<sequence>MKLLALSILVFSTASSAQLFQSDNTNFTTPVTVASGLNAAVIFSNLTMPRGITIDSQQNILVVERGAGVSAFSRTTSPTPGWQRTIVIANDAFTHGIQVDGKNLYVSTASDVLLYNYDPTTKSASATPTPLITSLPADGELTTHTLEFVRDDTGKVASILVGSGPKTNIDITARDPASGRSQIRLFRLNTLQPIPLHWADGTIVAYGIRNPAGFTFPTGISVGPANTRTLLVVENGASIDNVTGVTPAFANDNPADEIESVSFPLIGSSSPPFYGFPDCSTLWNPKADPTGVPQYTSLPRGAQFSFNLPTVSFQPRDDAWCRNSTNNIPPAFNFQAHSVPLDIKQYQPNPVTSLRGLPAAWARDVFVSFHGSFDRTPPTGYGVVHVPYPFNGTAIGSALGYSFLVQAADLKSCPGKCIRPVGLVFGVDNRLYVSSDATGELFVLQSAAPAVTAAA</sequence>
<protein>
    <recommendedName>
        <fullName evidence="2">Pyrroloquinoline quinone-dependent pyranose dehydrogenase beta-propeller domain-containing protein</fullName>
    </recommendedName>
</protein>
<comment type="caution">
    <text evidence="3">The sequence shown here is derived from an EMBL/GenBank/DDBJ whole genome shotgun (WGS) entry which is preliminary data.</text>
</comment>
<name>A0AAD5YUY9_9AGAR</name>
<evidence type="ECO:0000259" key="2">
    <source>
        <dbReference type="Pfam" id="PF22807"/>
    </source>
</evidence>
<gene>
    <name evidence="3" type="ORF">NP233_g1312</name>
</gene>
<proteinExistence type="predicted"/>
<feature type="chain" id="PRO_5042009117" description="Pyrroloquinoline quinone-dependent pyranose dehydrogenase beta-propeller domain-containing protein" evidence="1">
    <location>
        <begin position="18"/>
        <end position="455"/>
    </location>
</feature>
<dbReference type="Gene3D" id="2.120.10.30">
    <property type="entry name" value="TolB, C-terminal domain"/>
    <property type="match status" value="1"/>
</dbReference>
<accession>A0AAD5YUY9</accession>
<dbReference type="Proteomes" id="UP001213000">
    <property type="component" value="Unassembled WGS sequence"/>
</dbReference>
<evidence type="ECO:0000313" key="3">
    <source>
        <dbReference type="EMBL" id="KAJ3575116.1"/>
    </source>
</evidence>
<dbReference type="Pfam" id="PF22807">
    <property type="entry name" value="TrAA12"/>
    <property type="match status" value="1"/>
</dbReference>
<dbReference type="InterPro" id="IPR054539">
    <property type="entry name" value="Beta-prop_PDH"/>
</dbReference>
<reference evidence="3" key="1">
    <citation type="submission" date="2022-07" db="EMBL/GenBank/DDBJ databases">
        <title>Genome Sequence of Leucocoprinus birnbaumii.</title>
        <authorList>
            <person name="Buettner E."/>
        </authorList>
    </citation>
    <scope>NUCLEOTIDE SEQUENCE</scope>
    <source>
        <strain evidence="3">VT141</strain>
    </source>
</reference>
<evidence type="ECO:0000256" key="1">
    <source>
        <dbReference type="SAM" id="SignalP"/>
    </source>
</evidence>
<feature type="domain" description="Pyrroloquinoline quinone-dependent pyranose dehydrogenase beta-propeller" evidence="2">
    <location>
        <begin position="32"/>
        <end position="446"/>
    </location>
</feature>
<feature type="signal peptide" evidence="1">
    <location>
        <begin position="1"/>
        <end position="17"/>
    </location>
</feature>
<dbReference type="SUPFAM" id="SSF63825">
    <property type="entry name" value="YWTD domain"/>
    <property type="match status" value="1"/>
</dbReference>
<dbReference type="EMBL" id="JANIEX010000046">
    <property type="protein sequence ID" value="KAJ3575116.1"/>
    <property type="molecule type" value="Genomic_DNA"/>
</dbReference>
<dbReference type="AlphaFoldDB" id="A0AAD5YUY9"/>
<keyword evidence="1" id="KW-0732">Signal</keyword>
<organism evidence="3 4">
    <name type="scientific">Leucocoprinus birnbaumii</name>
    <dbReference type="NCBI Taxonomy" id="56174"/>
    <lineage>
        <taxon>Eukaryota</taxon>
        <taxon>Fungi</taxon>
        <taxon>Dikarya</taxon>
        <taxon>Basidiomycota</taxon>
        <taxon>Agaricomycotina</taxon>
        <taxon>Agaricomycetes</taxon>
        <taxon>Agaricomycetidae</taxon>
        <taxon>Agaricales</taxon>
        <taxon>Agaricineae</taxon>
        <taxon>Agaricaceae</taxon>
        <taxon>Leucocoprinus</taxon>
    </lineage>
</organism>